<dbReference type="EMBL" id="CSBK01001173">
    <property type="protein sequence ID" value="COY38985.1"/>
    <property type="molecule type" value="Genomic_DNA"/>
</dbReference>
<proteinExistence type="predicted"/>
<gene>
    <name evidence="1" type="ORF">ERS007739_02530</name>
</gene>
<dbReference type="AlphaFoldDB" id="A0A916LCC0"/>
<evidence type="ECO:0000313" key="2">
    <source>
        <dbReference type="Proteomes" id="UP000039021"/>
    </source>
</evidence>
<organism evidence="1 2">
    <name type="scientific">Mycobacterium tuberculosis</name>
    <dbReference type="NCBI Taxonomy" id="1773"/>
    <lineage>
        <taxon>Bacteria</taxon>
        <taxon>Bacillati</taxon>
        <taxon>Actinomycetota</taxon>
        <taxon>Actinomycetes</taxon>
        <taxon>Mycobacteriales</taxon>
        <taxon>Mycobacteriaceae</taxon>
        <taxon>Mycobacterium</taxon>
        <taxon>Mycobacterium tuberculosis complex</taxon>
    </lineage>
</organism>
<sequence>MGHGVVTSGTKRLVVMPAISSGSRVKCRLRGTTPCFRARTTLISPSTPAVDWVCPKLVFTDASAHGPSTPYTSETLAYSMGSPIGVPGPCASTMPTVAASTPPAANAAR</sequence>
<dbReference type="Proteomes" id="UP000039021">
    <property type="component" value="Unassembled WGS sequence"/>
</dbReference>
<reference evidence="2" key="1">
    <citation type="submission" date="2015-03" db="EMBL/GenBank/DDBJ databases">
        <authorList>
            <consortium name="Pathogen Informatics"/>
        </authorList>
    </citation>
    <scope>NUCLEOTIDE SEQUENCE [LARGE SCALE GENOMIC DNA]</scope>
    <source>
        <strain evidence="2">N09902308</strain>
    </source>
</reference>
<protein>
    <submittedName>
        <fullName evidence="1">Uncharacterized protein</fullName>
    </submittedName>
</protein>
<accession>A0A916LCC0</accession>
<comment type="caution">
    <text evidence="1">The sequence shown here is derived from an EMBL/GenBank/DDBJ whole genome shotgun (WGS) entry which is preliminary data.</text>
</comment>
<name>A0A916LCC0_MYCTX</name>
<evidence type="ECO:0000313" key="1">
    <source>
        <dbReference type="EMBL" id="COY38985.1"/>
    </source>
</evidence>